<proteinExistence type="predicted"/>
<evidence type="ECO:0000313" key="2">
    <source>
        <dbReference type="Proteomes" id="UP000267606"/>
    </source>
</evidence>
<reference evidence="1 2" key="2">
    <citation type="submission" date="2018-11" db="EMBL/GenBank/DDBJ databases">
        <authorList>
            <consortium name="Pathogen Informatics"/>
        </authorList>
    </citation>
    <scope>NUCLEOTIDE SEQUENCE [LARGE SCALE GENOMIC DNA]</scope>
</reference>
<gene>
    <name evidence="1" type="ORF">OFLC_LOCUS9124</name>
</gene>
<evidence type="ECO:0000313" key="3">
    <source>
        <dbReference type="WBParaSite" id="OFLC_0000912201-mRNA-1"/>
    </source>
</evidence>
<keyword evidence="2" id="KW-1185">Reference proteome</keyword>
<dbReference type="AlphaFoldDB" id="A0A183HNR1"/>
<accession>A0A183HNR1</accession>
<dbReference type="WBParaSite" id="OFLC_0000912201-mRNA-1">
    <property type="protein sequence ID" value="OFLC_0000912201-mRNA-1"/>
    <property type="gene ID" value="OFLC_0000912201"/>
</dbReference>
<dbReference type="EMBL" id="UZAJ01010870">
    <property type="protein sequence ID" value="VDO58798.1"/>
    <property type="molecule type" value="Genomic_DNA"/>
</dbReference>
<organism evidence="3">
    <name type="scientific">Onchocerca flexuosa</name>
    <dbReference type="NCBI Taxonomy" id="387005"/>
    <lineage>
        <taxon>Eukaryota</taxon>
        <taxon>Metazoa</taxon>
        <taxon>Ecdysozoa</taxon>
        <taxon>Nematoda</taxon>
        <taxon>Chromadorea</taxon>
        <taxon>Rhabditida</taxon>
        <taxon>Spirurina</taxon>
        <taxon>Spiruromorpha</taxon>
        <taxon>Filarioidea</taxon>
        <taxon>Onchocercidae</taxon>
        <taxon>Onchocerca</taxon>
    </lineage>
</organism>
<reference evidence="3" key="1">
    <citation type="submission" date="2016-06" db="UniProtKB">
        <authorList>
            <consortium name="WormBaseParasite"/>
        </authorList>
    </citation>
    <scope>IDENTIFICATION</scope>
</reference>
<dbReference type="STRING" id="387005.A0A183HNR1"/>
<sequence length="60" mass="6903">MVHDYLLYENDLRKAARWFSTHANAILDAADSESSRETYRLLCMPLESFDGLTLPELALQ</sequence>
<dbReference type="Proteomes" id="UP000267606">
    <property type="component" value="Unassembled WGS sequence"/>
</dbReference>
<protein>
    <submittedName>
        <fullName evidence="3">SAM-dependent methyltransferase</fullName>
    </submittedName>
</protein>
<evidence type="ECO:0000313" key="1">
    <source>
        <dbReference type="EMBL" id="VDO58798.1"/>
    </source>
</evidence>
<name>A0A183HNR1_9BILA</name>